<keyword evidence="1" id="KW-0560">Oxidoreductase</keyword>
<evidence type="ECO:0000313" key="2">
    <source>
        <dbReference type="EMBL" id="KAG7285001.1"/>
    </source>
</evidence>
<accession>A0AAD4HVL5</accession>
<dbReference type="Proteomes" id="UP001197093">
    <property type="component" value="Unassembled WGS sequence"/>
</dbReference>
<name>A0AAD4HVL5_9PEZI</name>
<gene>
    <name evidence="2" type="ORF">NEMBOFW57_009619</name>
</gene>
<proteinExistence type="predicted"/>
<evidence type="ECO:0000256" key="1">
    <source>
        <dbReference type="ARBA" id="ARBA00023002"/>
    </source>
</evidence>
<organism evidence="2 3">
    <name type="scientific">Staphylotrichum longicolle</name>
    <dbReference type="NCBI Taxonomy" id="669026"/>
    <lineage>
        <taxon>Eukaryota</taxon>
        <taxon>Fungi</taxon>
        <taxon>Dikarya</taxon>
        <taxon>Ascomycota</taxon>
        <taxon>Pezizomycotina</taxon>
        <taxon>Sordariomycetes</taxon>
        <taxon>Sordariomycetidae</taxon>
        <taxon>Sordariales</taxon>
        <taxon>Chaetomiaceae</taxon>
        <taxon>Staphylotrichum</taxon>
    </lineage>
</organism>
<dbReference type="PANTHER" id="PTHR43539">
    <property type="entry name" value="FLAVIN-BINDING MONOOXYGENASE-LIKE PROTEIN (AFU_ORTHOLOGUE AFUA_4G09220)"/>
    <property type="match status" value="1"/>
</dbReference>
<dbReference type="Gene3D" id="3.50.50.60">
    <property type="entry name" value="FAD/NAD(P)-binding domain"/>
    <property type="match status" value="1"/>
</dbReference>
<dbReference type="SUPFAM" id="SSF51905">
    <property type="entry name" value="FAD/NAD(P)-binding domain"/>
    <property type="match status" value="1"/>
</dbReference>
<comment type="caution">
    <text evidence="2">The sequence shown here is derived from an EMBL/GenBank/DDBJ whole genome shotgun (WGS) entry which is preliminary data.</text>
</comment>
<evidence type="ECO:0000313" key="3">
    <source>
        <dbReference type="Proteomes" id="UP001197093"/>
    </source>
</evidence>
<dbReference type="AlphaFoldDB" id="A0AAD4HVL5"/>
<dbReference type="GO" id="GO:0004497">
    <property type="term" value="F:monooxygenase activity"/>
    <property type="evidence" value="ECO:0007669"/>
    <property type="project" value="TreeGrafter"/>
</dbReference>
<evidence type="ECO:0008006" key="4">
    <source>
        <dbReference type="Google" id="ProtNLM"/>
    </source>
</evidence>
<keyword evidence="3" id="KW-1185">Reference proteome</keyword>
<protein>
    <recommendedName>
        <fullName evidence="4">Flavin-containing monooxygenase</fullName>
    </recommendedName>
</protein>
<dbReference type="PANTHER" id="PTHR43539:SF68">
    <property type="entry name" value="FLAVIN-BINDING MONOOXYGENASE-LIKE PROTEIN (AFU_ORTHOLOGUE AFUA_4G09220)"/>
    <property type="match status" value="1"/>
</dbReference>
<dbReference type="GO" id="GO:0050660">
    <property type="term" value="F:flavin adenine dinucleotide binding"/>
    <property type="evidence" value="ECO:0007669"/>
    <property type="project" value="TreeGrafter"/>
</dbReference>
<dbReference type="InterPro" id="IPR036188">
    <property type="entry name" value="FAD/NAD-bd_sf"/>
</dbReference>
<dbReference type="Pfam" id="PF13738">
    <property type="entry name" value="Pyr_redox_3"/>
    <property type="match status" value="1"/>
</dbReference>
<reference evidence="2" key="1">
    <citation type="submission" date="2023-02" db="EMBL/GenBank/DDBJ databases">
        <authorList>
            <person name="Palmer J.M."/>
        </authorList>
    </citation>
    <scope>NUCLEOTIDE SEQUENCE</scope>
    <source>
        <strain evidence="2">FW57</strain>
    </source>
</reference>
<dbReference type="EMBL" id="JAHCVI010000005">
    <property type="protein sequence ID" value="KAG7285001.1"/>
    <property type="molecule type" value="Genomic_DNA"/>
</dbReference>
<dbReference type="InterPro" id="IPR050982">
    <property type="entry name" value="Auxin_biosynth/cation_transpt"/>
</dbReference>
<sequence>MTATTTTTTNYPTDERIDAPAIAHNLVTSLNAALANRDPAAAADLFLPDGADPDPDGAAAAAASATAYWRDHLVLSWRGLRTLKGRGRITSFLAEHLSGNGDGGTVKFAVDETSAFRAPQAMGLRPLGGVQGAGQAGLSVAARLKMLGIPTLVIDRNEAVGDNWRKRYRQLVLHDPVWYDHMPYIPFPDSWPVFTPKDKLADWFESYVKTLDLNVWTQSEMLSSSWNDTEKVWTAEIRRVRSDGHTETRTFHPKHLIIATGHAGKPYMPSIPGIDSFQGGFIGHSSNFSGAKESGKGKKAVVIGACNSSMDICQDYVENGYDVTMIQRSSTYVITIDSVLKVAVAVLYEEGGPPTEDSDIAVWGWPSEALKSLQVDLTKIVGERDKETLEALNRAGFKTDTGPSRGGIFAKYLQRGGGYYIDVGGAKLIIDGKIKVKHGQEVVQILPNGLKLADGSELEADEIVFATGYDNMRTTAKSILGGQLPDSVGDVWGWDEEGEMRTIWTNSGHPGLWFHGGNLALCRYNSRLVALQILAKLKGLEGKA</sequence>